<organism evidence="3 4">
    <name type="scientific">Cercophora newfieldiana</name>
    <dbReference type="NCBI Taxonomy" id="92897"/>
    <lineage>
        <taxon>Eukaryota</taxon>
        <taxon>Fungi</taxon>
        <taxon>Dikarya</taxon>
        <taxon>Ascomycota</taxon>
        <taxon>Pezizomycotina</taxon>
        <taxon>Sordariomycetes</taxon>
        <taxon>Sordariomycetidae</taxon>
        <taxon>Sordariales</taxon>
        <taxon>Lasiosphaeriaceae</taxon>
        <taxon>Cercophora</taxon>
    </lineage>
</organism>
<protein>
    <submittedName>
        <fullName evidence="3">Uncharacterized protein</fullName>
    </submittedName>
</protein>
<sequence length="472" mass="50141">MTTTLAHGVAPLAALTSVFTPPCPTSWLLTGTRLPSQLPIFPRTGPASCDPPSWLKNLEGGGFQYYSPAICPRGFAVGPDCGLTKARTDEGFPSVIPGENVAYCVPIGMSCTTDTTDFRGGVWGWNQVVTAPGAAVTVGPAMQIRWRDSDLEVLETHPLTPGLRRQAVATDIPTTSGQTFDPAIRTVTTILSVPTSSPSPTTSTSGTGQPGKTENSSEGGRSIDRPTAAFVITILTVIAGVMLGILALILFLRRRSGKFGGPGRLGFPHTIVGWLASKWASHRGQSSHDEKNKLDGQDDIAGAELGLHGQFHIQSLPPELEPGPARGSTHNPAELDGWGVGPRPRRWSGVPQRPRRPDSVPDGELPHAIHRLSSVTELTEASHEKVEERPPMVPPKSEVPPAPLGPERPKIAHIRSTSRSLTVSHPKPVSLAPNRPARPASIGVVSPLSPPGTPVFGNQTIVYSDWKNADEK</sequence>
<keyword evidence="4" id="KW-1185">Reference proteome</keyword>
<comment type="caution">
    <text evidence="3">The sequence shown here is derived from an EMBL/GenBank/DDBJ whole genome shotgun (WGS) entry which is preliminary data.</text>
</comment>
<evidence type="ECO:0000313" key="4">
    <source>
        <dbReference type="Proteomes" id="UP001174936"/>
    </source>
</evidence>
<feature type="transmembrane region" description="Helical" evidence="2">
    <location>
        <begin position="228"/>
        <end position="252"/>
    </location>
</feature>
<dbReference type="Proteomes" id="UP001174936">
    <property type="component" value="Unassembled WGS sequence"/>
</dbReference>
<proteinExistence type="predicted"/>
<evidence type="ECO:0000256" key="2">
    <source>
        <dbReference type="SAM" id="Phobius"/>
    </source>
</evidence>
<evidence type="ECO:0000313" key="3">
    <source>
        <dbReference type="EMBL" id="KAK0643801.1"/>
    </source>
</evidence>
<evidence type="ECO:0000256" key="1">
    <source>
        <dbReference type="SAM" id="MobiDB-lite"/>
    </source>
</evidence>
<dbReference type="EMBL" id="JAULSV010000005">
    <property type="protein sequence ID" value="KAK0643801.1"/>
    <property type="molecule type" value="Genomic_DNA"/>
</dbReference>
<keyword evidence="2" id="KW-0812">Transmembrane</keyword>
<feature type="compositionally biased region" description="Basic and acidic residues" evidence="1">
    <location>
        <begin position="355"/>
        <end position="367"/>
    </location>
</feature>
<feature type="compositionally biased region" description="Pro residues" evidence="1">
    <location>
        <begin position="391"/>
        <end position="406"/>
    </location>
</feature>
<gene>
    <name evidence="3" type="ORF">B0T16DRAFT_392267</name>
</gene>
<keyword evidence="2" id="KW-0472">Membrane</keyword>
<name>A0AA39Y0M8_9PEZI</name>
<reference evidence="3" key="1">
    <citation type="submission" date="2023-06" db="EMBL/GenBank/DDBJ databases">
        <title>Genome-scale phylogeny and comparative genomics of the fungal order Sordariales.</title>
        <authorList>
            <consortium name="Lawrence Berkeley National Laboratory"/>
            <person name="Hensen N."/>
            <person name="Bonometti L."/>
            <person name="Westerberg I."/>
            <person name="Brannstrom I.O."/>
            <person name="Guillou S."/>
            <person name="Cros-Aarteil S."/>
            <person name="Calhoun S."/>
            <person name="Haridas S."/>
            <person name="Kuo A."/>
            <person name="Mondo S."/>
            <person name="Pangilinan J."/>
            <person name="Riley R."/>
            <person name="Labutti K."/>
            <person name="Andreopoulos B."/>
            <person name="Lipzen A."/>
            <person name="Chen C."/>
            <person name="Yanf M."/>
            <person name="Daum C."/>
            <person name="Ng V."/>
            <person name="Clum A."/>
            <person name="Steindorff A."/>
            <person name="Ohm R."/>
            <person name="Martin F."/>
            <person name="Silar P."/>
            <person name="Natvig D."/>
            <person name="Lalanne C."/>
            <person name="Gautier V."/>
            <person name="Ament-Velasquez S.L."/>
            <person name="Kruys A."/>
            <person name="Hutchinson M.I."/>
            <person name="Powell A.J."/>
            <person name="Barry K."/>
            <person name="Miller A.N."/>
            <person name="Grigoriev I.V."/>
            <person name="Debuchy R."/>
            <person name="Gladieux P."/>
            <person name="Thoren M.H."/>
            <person name="Johannesson H."/>
        </authorList>
    </citation>
    <scope>NUCLEOTIDE SEQUENCE</scope>
    <source>
        <strain evidence="3">SMH2532-1</strain>
    </source>
</reference>
<keyword evidence="2" id="KW-1133">Transmembrane helix</keyword>
<feature type="region of interest" description="Disordered" evidence="1">
    <location>
        <begin position="191"/>
        <end position="223"/>
    </location>
</feature>
<feature type="compositionally biased region" description="Low complexity" evidence="1">
    <location>
        <begin position="191"/>
        <end position="213"/>
    </location>
</feature>
<feature type="region of interest" description="Disordered" evidence="1">
    <location>
        <begin position="314"/>
        <end position="472"/>
    </location>
</feature>
<dbReference type="AlphaFoldDB" id="A0AA39Y0M8"/>
<accession>A0AA39Y0M8</accession>
<feature type="compositionally biased region" description="Basic and acidic residues" evidence="1">
    <location>
        <begin position="380"/>
        <end position="390"/>
    </location>
</feature>